<organism evidence="1 2">
    <name type="scientific">Scortum barcoo</name>
    <name type="common">barcoo grunter</name>
    <dbReference type="NCBI Taxonomy" id="214431"/>
    <lineage>
        <taxon>Eukaryota</taxon>
        <taxon>Metazoa</taxon>
        <taxon>Chordata</taxon>
        <taxon>Craniata</taxon>
        <taxon>Vertebrata</taxon>
        <taxon>Euteleostomi</taxon>
        <taxon>Actinopterygii</taxon>
        <taxon>Neopterygii</taxon>
        <taxon>Teleostei</taxon>
        <taxon>Neoteleostei</taxon>
        <taxon>Acanthomorphata</taxon>
        <taxon>Eupercaria</taxon>
        <taxon>Centrarchiformes</taxon>
        <taxon>Terapontoidei</taxon>
        <taxon>Terapontidae</taxon>
        <taxon>Scortum</taxon>
    </lineage>
</organism>
<comment type="caution">
    <text evidence="1">The sequence shown here is derived from an EMBL/GenBank/DDBJ whole genome shotgun (WGS) entry which is preliminary data.</text>
</comment>
<sequence length="172" mass="18335">MVVDLLRYSSSLQSPVSSCVLIPGGALGVHIRDGGWRRQGDSSVDHLRPSAPPALICLLLLLLLSTMESSGLLRGLLLVGLLSVMCRGQTPQEVSAEEFGDKPEPGVDRDLVEALEALLGGMHNRISSTEKRGSIPVCGMGDRCAMKFGPRIGKLCDCSRGANCNSYLLKCI</sequence>
<accession>A0ACB8XC26</accession>
<dbReference type="Proteomes" id="UP000831701">
    <property type="component" value="Chromosome 1"/>
</dbReference>
<reference evidence="1" key="1">
    <citation type="submission" date="2022-04" db="EMBL/GenBank/DDBJ databases">
        <title>Jade perch genome.</title>
        <authorList>
            <person name="Chao B."/>
        </authorList>
    </citation>
    <scope>NUCLEOTIDE SEQUENCE</scope>
    <source>
        <strain evidence="1">CB-2022</strain>
    </source>
</reference>
<evidence type="ECO:0000313" key="2">
    <source>
        <dbReference type="Proteomes" id="UP000831701"/>
    </source>
</evidence>
<protein>
    <submittedName>
        <fullName evidence="1">Uncharacterized protein</fullName>
    </submittedName>
</protein>
<evidence type="ECO:0000313" key="1">
    <source>
        <dbReference type="EMBL" id="KAI3377304.1"/>
    </source>
</evidence>
<proteinExistence type="predicted"/>
<gene>
    <name evidence="1" type="ORF">L3Q82_008505</name>
</gene>
<dbReference type="EMBL" id="CM041531">
    <property type="protein sequence ID" value="KAI3377304.1"/>
    <property type="molecule type" value="Genomic_DNA"/>
</dbReference>
<keyword evidence="2" id="KW-1185">Reference proteome</keyword>
<name>A0ACB8XC26_9TELE</name>